<dbReference type="InterPro" id="IPR002881">
    <property type="entry name" value="DUF58"/>
</dbReference>
<gene>
    <name evidence="3" type="ORF">CLV85_1109</name>
</gene>
<reference evidence="3 4" key="1">
    <citation type="submission" date="2017-11" db="EMBL/GenBank/DDBJ databases">
        <title>Genomic Encyclopedia of Archaeal and Bacterial Type Strains, Phase II (KMG-II): From Individual Species to Whole Genera.</title>
        <authorList>
            <person name="Goeker M."/>
        </authorList>
    </citation>
    <scope>NUCLEOTIDE SEQUENCE [LARGE SCALE GENOMIC DNA]</scope>
    <source>
        <strain evidence="3 4">DSM 16400</strain>
    </source>
</reference>
<feature type="transmembrane region" description="Helical" evidence="1">
    <location>
        <begin position="21"/>
        <end position="38"/>
    </location>
</feature>
<dbReference type="Proteomes" id="UP000231742">
    <property type="component" value="Unassembled WGS sequence"/>
</dbReference>
<name>A0A2M9D883_9MICO</name>
<keyword evidence="1" id="KW-1133">Transmembrane helix</keyword>
<feature type="domain" description="DUF58" evidence="2">
    <location>
        <begin position="219"/>
        <end position="261"/>
    </location>
</feature>
<sequence length="456" mass="49133">MPRLRPFRALSVALRVVRLTDRGSAFVVLGGLGLVAGYAAGMPILLYAGCFALALPLMAGVLVRSRESSLAVARQFAFPVVEAGTTSRVTLRVDNYARTGLRGVHWADGLPWQPWATASGWLPPLSARVGGLNQRSAAQLTYSLTPRDRGIFEIGPLLLQSIDPLALANGTWSVGGVTELTVTPRVVALAQSALLAQSGDGDARVLQRRSAGDDDDAMTREYRRGDAMRRVHWRASARHGSLMVRQEEQHSYPEARIIVDTRLAGYPDAGRNESVRLSSGAITAAARSPRFEWIVSMLASAAVQLKREGFLVEVIETGPSQLAEASIVHRRAAEEQEFLTRLATFGPVESAPGWWGEPVPSTSAGGPVLALVAHPEPETVAYLRRQALAGVLAVAFVVESSSSFGDFARTGDPARQPVADELRDAGWKVIAVQSFDDVAEAWTLFVAESRAHRDNN</sequence>
<keyword evidence="1" id="KW-0472">Membrane</keyword>
<evidence type="ECO:0000313" key="3">
    <source>
        <dbReference type="EMBL" id="PJJ81924.1"/>
    </source>
</evidence>
<dbReference type="PANTHER" id="PTHR34351:SF1">
    <property type="entry name" value="SLR1927 PROTEIN"/>
    <property type="match status" value="1"/>
</dbReference>
<comment type="caution">
    <text evidence="3">The sequence shown here is derived from an EMBL/GenBank/DDBJ whole genome shotgun (WGS) entry which is preliminary data.</text>
</comment>
<dbReference type="AlphaFoldDB" id="A0A2M9D883"/>
<accession>A0A2M9D883</accession>
<dbReference type="OrthoDB" id="9812729at2"/>
<keyword evidence="4" id="KW-1185">Reference proteome</keyword>
<evidence type="ECO:0000313" key="4">
    <source>
        <dbReference type="Proteomes" id="UP000231742"/>
    </source>
</evidence>
<keyword evidence="1" id="KW-0812">Transmembrane</keyword>
<protein>
    <submittedName>
        <fullName evidence="3">Uncharacterized protein (DUF58 family)</fullName>
    </submittedName>
</protein>
<dbReference type="EMBL" id="PGFH01000001">
    <property type="protein sequence ID" value="PJJ81924.1"/>
    <property type="molecule type" value="Genomic_DNA"/>
</dbReference>
<proteinExistence type="predicted"/>
<evidence type="ECO:0000259" key="2">
    <source>
        <dbReference type="Pfam" id="PF01882"/>
    </source>
</evidence>
<evidence type="ECO:0000256" key="1">
    <source>
        <dbReference type="SAM" id="Phobius"/>
    </source>
</evidence>
<dbReference type="RefSeq" id="WP_100388568.1">
    <property type="nucleotide sequence ID" value="NZ_BMZU01000001.1"/>
</dbReference>
<organism evidence="3 4">
    <name type="scientific">Salinibacterium amurskyense</name>
    <dbReference type="NCBI Taxonomy" id="205941"/>
    <lineage>
        <taxon>Bacteria</taxon>
        <taxon>Bacillati</taxon>
        <taxon>Actinomycetota</taxon>
        <taxon>Actinomycetes</taxon>
        <taxon>Micrococcales</taxon>
        <taxon>Microbacteriaceae</taxon>
        <taxon>Salinibacterium</taxon>
    </lineage>
</organism>
<dbReference type="PANTHER" id="PTHR34351">
    <property type="entry name" value="SLR1927 PROTEIN-RELATED"/>
    <property type="match status" value="1"/>
</dbReference>
<dbReference type="Pfam" id="PF01882">
    <property type="entry name" value="DUF58"/>
    <property type="match status" value="1"/>
</dbReference>